<keyword evidence="2" id="KW-1185">Reference proteome</keyword>
<sequence>MEFSPLNPKMHNHAHSDLKHNATDEASHHQHIISLERGTRNGALLQRMDSFGNEYNSDTKNGPLTGRWLSLVGFFVRWWKILELMQCKNHPPPNPPTPNHGSYDFTHTCEYQHSIEVIEVFSRREMVPGLWASMVPGVFKLISLQNFAIWMGL</sequence>
<proteinExistence type="predicted"/>
<name>A0AAN9KFL3_CANGL</name>
<comment type="caution">
    <text evidence="1">The sequence shown here is derived from an EMBL/GenBank/DDBJ whole genome shotgun (WGS) entry which is preliminary data.</text>
</comment>
<dbReference type="EMBL" id="JAYMYQ010000008">
    <property type="protein sequence ID" value="KAK7315373.1"/>
    <property type="molecule type" value="Genomic_DNA"/>
</dbReference>
<protein>
    <submittedName>
        <fullName evidence="1">Uncharacterized protein</fullName>
    </submittedName>
</protein>
<gene>
    <name evidence="1" type="ORF">VNO77_33919</name>
</gene>
<dbReference type="AlphaFoldDB" id="A0AAN9KFL3"/>
<accession>A0AAN9KFL3</accession>
<evidence type="ECO:0000313" key="2">
    <source>
        <dbReference type="Proteomes" id="UP001367508"/>
    </source>
</evidence>
<dbReference type="Proteomes" id="UP001367508">
    <property type="component" value="Unassembled WGS sequence"/>
</dbReference>
<reference evidence="1 2" key="1">
    <citation type="submission" date="2024-01" db="EMBL/GenBank/DDBJ databases">
        <title>The genomes of 5 underutilized Papilionoideae crops provide insights into root nodulation and disease resistanc.</title>
        <authorList>
            <person name="Jiang F."/>
        </authorList>
    </citation>
    <scope>NUCLEOTIDE SEQUENCE [LARGE SCALE GENOMIC DNA]</scope>
    <source>
        <strain evidence="1">LVBAO_FW01</strain>
        <tissue evidence="1">Leaves</tissue>
    </source>
</reference>
<organism evidence="1 2">
    <name type="scientific">Canavalia gladiata</name>
    <name type="common">Sword bean</name>
    <name type="synonym">Dolichos gladiatus</name>
    <dbReference type="NCBI Taxonomy" id="3824"/>
    <lineage>
        <taxon>Eukaryota</taxon>
        <taxon>Viridiplantae</taxon>
        <taxon>Streptophyta</taxon>
        <taxon>Embryophyta</taxon>
        <taxon>Tracheophyta</taxon>
        <taxon>Spermatophyta</taxon>
        <taxon>Magnoliopsida</taxon>
        <taxon>eudicotyledons</taxon>
        <taxon>Gunneridae</taxon>
        <taxon>Pentapetalae</taxon>
        <taxon>rosids</taxon>
        <taxon>fabids</taxon>
        <taxon>Fabales</taxon>
        <taxon>Fabaceae</taxon>
        <taxon>Papilionoideae</taxon>
        <taxon>50 kb inversion clade</taxon>
        <taxon>NPAAA clade</taxon>
        <taxon>indigoferoid/millettioid clade</taxon>
        <taxon>Phaseoleae</taxon>
        <taxon>Canavalia</taxon>
    </lineage>
</organism>
<evidence type="ECO:0000313" key="1">
    <source>
        <dbReference type="EMBL" id="KAK7315373.1"/>
    </source>
</evidence>